<dbReference type="Pfam" id="PF23635">
    <property type="entry name" value="Beta-prop_AT5G49610-like"/>
    <property type="match status" value="1"/>
</dbReference>
<evidence type="ECO:0000313" key="4">
    <source>
        <dbReference type="Proteomes" id="UP000019116"/>
    </source>
</evidence>
<dbReference type="EnsemblPlants" id="TraesCS3B02G075400.1">
    <property type="protein sequence ID" value="TraesCS3B02G075400.1"/>
    <property type="gene ID" value="TraesCS3B02G075400"/>
</dbReference>
<name>A0A3B6FGA6_WHEAT</name>
<dbReference type="Gramene" id="TraesCS3B03G0172800.1">
    <property type="protein sequence ID" value="TraesCS3B03G0172800.1.CDS"/>
    <property type="gene ID" value="TraesCS3B03G0172800"/>
</dbReference>
<dbReference type="Gramene" id="TraesCLE_scaffold_086744_01G000200.1">
    <property type="protein sequence ID" value="TraesCLE_scaffold_086744_01G000200.1"/>
    <property type="gene ID" value="TraesCLE_scaffold_086744_01G000200"/>
</dbReference>
<dbReference type="Gene3D" id="1.20.1280.50">
    <property type="match status" value="1"/>
</dbReference>
<reference evidence="3" key="1">
    <citation type="submission" date="2018-08" db="EMBL/GenBank/DDBJ databases">
        <authorList>
            <person name="Rossello M."/>
        </authorList>
    </citation>
    <scope>NUCLEOTIDE SEQUENCE [LARGE SCALE GENOMIC DNA]</scope>
    <source>
        <strain evidence="3">cv. Chinese Spring</strain>
    </source>
</reference>
<dbReference type="InterPro" id="IPR056594">
    <property type="entry name" value="AT5G49610-like_b-prop"/>
</dbReference>
<dbReference type="Proteomes" id="UP000019116">
    <property type="component" value="Chromosome 3B"/>
</dbReference>
<dbReference type="Gramene" id="TraesROB_scaffold_021609_01G000300.1">
    <property type="protein sequence ID" value="TraesROB_scaffold_021609_01G000300.1"/>
    <property type="gene ID" value="TraesROB_scaffold_021609_01G000300"/>
</dbReference>
<evidence type="ECO:0000313" key="3">
    <source>
        <dbReference type="EnsemblPlants" id="TraesCS3B02G075400.1"/>
    </source>
</evidence>
<dbReference type="Pfam" id="PF12937">
    <property type="entry name" value="F-box-like"/>
    <property type="match status" value="1"/>
</dbReference>
<dbReference type="InterPro" id="IPR001810">
    <property type="entry name" value="F-box_dom"/>
</dbReference>
<feature type="domain" description="F-box protein AT5G49610-like beta-propeller" evidence="2">
    <location>
        <begin position="106"/>
        <end position="365"/>
    </location>
</feature>
<keyword evidence="4" id="KW-1185">Reference proteome</keyword>
<feature type="domain" description="F-box" evidence="1">
    <location>
        <begin position="17"/>
        <end position="57"/>
    </location>
</feature>
<dbReference type="Gramene" id="TraesRN3B0100172400.1">
    <property type="protein sequence ID" value="TraesRN3B0100172400.1"/>
    <property type="gene ID" value="TraesRN3B0100172400"/>
</dbReference>
<evidence type="ECO:0000259" key="1">
    <source>
        <dbReference type="Pfam" id="PF12937"/>
    </source>
</evidence>
<dbReference type="SUPFAM" id="SSF81383">
    <property type="entry name" value="F-box domain"/>
    <property type="match status" value="1"/>
</dbReference>
<dbReference type="PANTHER" id="PTHR32133">
    <property type="entry name" value="OS07G0120400 PROTEIN"/>
    <property type="match status" value="1"/>
</dbReference>
<evidence type="ECO:0000259" key="2">
    <source>
        <dbReference type="Pfam" id="PF23635"/>
    </source>
</evidence>
<organism evidence="3">
    <name type="scientific">Triticum aestivum</name>
    <name type="common">Wheat</name>
    <dbReference type="NCBI Taxonomy" id="4565"/>
    <lineage>
        <taxon>Eukaryota</taxon>
        <taxon>Viridiplantae</taxon>
        <taxon>Streptophyta</taxon>
        <taxon>Embryophyta</taxon>
        <taxon>Tracheophyta</taxon>
        <taxon>Spermatophyta</taxon>
        <taxon>Magnoliopsida</taxon>
        <taxon>Liliopsida</taxon>
        <taxon>Poales</taxon>
        <taxon>Poaceae</taxon>
        <taxon>BOP clade</taxon>
        <taxon>Pooideae</taxon>
        <taxon>Triticodae</taxon>
        <taxon>Triticeae</taxon>
        <taxon>Triticinae</taxon>
        <taxon>Triticum</taxon>
    </lineage>
</organism>
<proteinExistence type="predicted"/>
<dbReference type="AlphaFoldDB" id="A0A3B6FGA6"/>
<dbReference type="Gramene" id="TraesCS3B02G075400.1">
    <property type="protein sequence ID" value="TraesCS3B02G075400.1"/>
    <property type="gene ID" value="TraesCS3B02G075400"/>
</dbReference>
<dbReference type="STRING" id="4565.A0A3B6FGA6"/>
<dbReference type="OrthoDB" id="608133at2759"/>
<accession>A0A3B6FGA6</accession>
<dbReference type="InterPro" id="IPR036047">
    <property type="entry name" value="F-box-like_dom_sf"/>
</dbReference>
<protein>
    <submittedName>
        <fullName evidence="3">Uncharacterized protein</fullName>
    </submittedName>
</protein>
<sequence>MSQSEGNSTASVMDDEDLLWEILLRLPPQPSSLPRASAVCKRWRRMATDPSFLRSFYAHHRKPPLLGFFEYQRDNVVFTSILDAPDRIPRERFNIGGSITSSESYVLGCRHGRVLMIDHVRTELFVCTPITGEQRRLAVPPVFKTVLHTCINGAVLCAANDQGHVHGGCHSSPFKVVLVIMYRDDHQPLACVYSSEANAWGNLITGAAPCRLFNAHRPGSLIGNAFYWLTMRNDMLVFDLVEQSLAVLSGPPVKNLFVHSQIIQVEDGVVGFVVLSYPHFQIWQRKLNDHGVATWMEWKTIGMHNILALPPQIVRGGETILGYSEDADVFFIYVDVKFYMVQFRSMQSKILDEAYYITDYHPFTGFYSPGINIAGGCDGAEVLHVVVRLSDFDLLMC</sequence>
<dbReference type="PANTHER" id="PTHR32133:SF266">
    <property type="entry name" value="F-BOX DOMAIN-CONTAINING PROTEIN"/>
    <property type="match status" value="1"/>
</dbReference>
<reference evidence="3" key="2">
    <citation type="submission" date="2018-10" db="UniProtKB">
        <authorList>
            <consortium name="EnsemblPlants"/>
        </authorList>
    </citation>
    <scope>IDENTIFICATION</scope>
</reference>